<evidence type="ECO:0000256" key="2">
    <source>
        <dbReference type="ARBA" id="ARBA00010989"/>
    </source>
</evidence>
<comment type="caution">
    <text evidence="7">The sequence shown here is derived from an EMBL/GenBank/DDBJ whole genome shotgun (WGS) entry which is preliminary data.</text>
</comment>
<comment type="cofactor">
    <cofactor evidence="1">
        <name>FAD</name>
        <dbReference type="ChEBI" id="CHEBI:57692"/>
    </cofactor>
</comment>
<dbReference type="PANTHER" id="PTHR10961">
    <property type="entry name" value="PEROXISOMAL SARCOSINE OXIDASE"/>
    <property type="match status" value="1"/>
</dbReference>
<name>A0A168LLI5_MUCCL</name>
<dbReference type="Pfam" id="PF01266">
    <property type="entry name" value="DAO"/>
    <property type="match status" value="1"/>
</dbReference>
<dbReference type="EMBL" id="AMYB01000004">
    <property type="protein sequence ID" value="OAD03684.1"/>
    <property type="molecule type" value="Genomic_DNA"/>
</dbReference>
<protein>
    <recommendedName>
        <fullName evidence="6">FAD dependent oxidoreductase domain-containing protein</fullName>
    </recommendedName>
</protein>
<organism evidence="7 8">
    <name type="scientific">Mucor lusitanicus CBS 277.49</name>
    <dbReference type="NCBI Taxonomy" id="747725"/>
    <lineage>
        <taxon>Eukaryota</taxon>
        <taxon>Fungi</taxon>
        <taxon>Fungi incertae sedis</taxon>
        <taxon>Mucoromycota</taxon>
        <taxon>Mucoromycotina</taxon>
        <taxon>Mucoromycetes</taxon>
        <taxon>Mucorales</taxon>
        <taxon>Mucorineae</taxon>
        <taxon>Mucoraceae</taxon>
        <taxon>Mucor</taxon>
    </lineage>
</organism>
<dbReference type="PANTHER" id="PTHR10961:SF46">
    <property type="entry name" value="PEROXISOMAL SARCOSINE OXIDASE"/>
    <property type="match status" value="1"/>
</dbReference>
<dbReference type="GO" id="GO:0008115">
    <property type="term" value="F:sarcosine oxidase activity"/>
    <property type="evidence" value="ECO:0007669"/>
    <property type="project" value="TreeGrafter"/>
</dbReference>
<dbReference type="InterPro" id="IPR036188">
    <property type="entry name" value="FAD/NAD-bd_sf"/>
</dbReference>
<gene>
    <name evidence="7" type="ORF">MUCCIDRAFT_163240</name>
</gene>
<proteinExistence type="inferred from homology"/>
<dbReference type="VEuPathDB" id="FungiDB:MUCCIDRAFT_163240"/>
<reference evidence="7 8" key="1">
    <citation type="submission" date="2015-06" db="EMBL/GenBank/DDBJ databases">
        <title>Expansion of signal transduction pathways in fungi by whole-genome duplication.</title>
        <authorList>
            <consortium name="DOE Joint Genome Institute"/>
            <person name="Corrochano L.M."/>
            <person name="Kuo A."/>
            <person name="Marcet-Houben M."/>
            <person name="Polaino S."/>
            <person name="Salamov A."/>
            <person name="Villalobos J.M."/>
            <person name="Alvarez M.I."/>
            <person name="Avalos J."/>
            <person name="Benito E.P."/>
            <person name="Benoit I."/>
            <person name="Burger G."/>
            <person name="Camino L.P."/>
            <person name="Canovas D."/>
            <person name="Cerda-Olmedo E."/>
            <person name="Cheng J.-F."/>
            <person name="Dominguez A."/>
            <person name="Elias M."/>
            <person name="Eslava A.P."/>
            <person name="Glaser F."/>
            <person name="Grimwood J."/>
            <person name="Gutierrez G."/>
            <person name="Heitman J."/>
            <person name="Henrissat B."/>
            <person name="Iturriaga E.A."/>
            <person name="Lang B.F."/>
            <person name="Lavin J.L."/>
            <person name="Lee S."/>
            <person name="Li W."/>
            <person name="Lindquist E."/>
            <person name="Lopez-Garcia S."/>
            <person name="Luque E.M."/>
            <person name="Marcos A.T."/>
            <person name="Martin J."/>
            <person name="Mccluskey K."/>
            <person name="Medina H.R."/>
            <person name="Miralles-Duran A."/>
            <person name="Miyazaki A."/>
            <person name="Munoz-Torres E."/>
            <person name="Oguiza J.A."/>
            <person name="Ohm R."/>
            <person name="Olmedo M."/>
            <person name="Orejas M."/>
            <person name="Ortiz-Castellanos L."/>
            <person name="Pisabarro A.G."/>
            <person name="Rodriguez-Romero J."/>
            <person name="Ruiz-Herrera J."/>
            <person name="Ruiz-Vazquez R."/>
            <person name="Sanz C."/>
            <person name="Schackwitz W."/>
            <person name="Schmutz J."/>
            <person name="Shahriari M."/>
            <person name="Shelest E."/>
            <person name="Silva-Franco F."/>
            <person name="Soanes D."/>
            <person name="Syed K."/>
            <person name="Tagua V.G."/>
            <person name="Talbot N.J."/>
            <person name="Thon M."/>
            <person name="De Vries R.P."/>
            <person name="Wiebenga A."/>
            <person name="Yadav J.S."/>
            <person name="Braun E.L."/>
            <person name="Baker S."/>
            <person name="Garre V."/>
            <person name="Horwitz B."/>
            <person name="Torres-Martinez S."/>
            <person name="Idnurm A."/>
            <person name="Herrera-Estrella A."/>
            <person name="Gabaldon T."/>
            <person name="Grigoriev I.V."/>
        </authorList>
    </citation>
    <scope>NUCLEOTIDE SEQUENCE [LARGE SCALE GENOMIC DNA]</scope>
    <source>
        <strain evidence="7 8">CBS 277.49</strain>
    </source>
</reference>
<feature type="domain" description="FAD dependent oxidoreductase" evidence="6">
    <location>
        <begin position="32"/>
        <end position="414"/>
    </location>
</feature>
<evidence type="ECO:0000256" key="4">
    <source>
        <dbReference type="ARBA" id="ARBA00022827"/>
    </source>
</evidence>
<dbReference type="InterPro" id="IPR006076">
    <property type="entry name" value="FAD-dep_OxRdtase"/>
</dbReference>
<comment type="similarity">
    <text evidence="2">Belongs to the MSOX/MTOX family.</text>
</comment>
<dbReference type="GO" id="GO:0050660">
    <property type="term" value="F:flavin adenine dinucleotide binding"/>
    <property type="evidence" value="ECO:0007669"/>
    <property type="project" value="InterPro"/>
</dbReference>
<sequence length="464" mass="52152">MGIFSLVSCFHSGMQSHQQHQRAYQAPAVGSKIIIVGGGCFGLSTAYSLASNKAKKYQVWVYDREEIPVRDAASNDISKVVRMDYGKEKLCMELAIDSIDTWNQWNKERATEGLSPVYHNTGMLVFSGEDKLCENEKYSLHHIRAAGHDDWIEELNAEQIVSRYPYFETAVKNGISCAYYNKVGGWCNSAEAIKHIYSKCKAVGVQFILGDQGCFTGLETDKSNARSVIGIRTKTGDTHLADRVIMCTGSWTSSVIDMHQQVIATGQVVVHFRPSEQVKKMLSNLPVWFGDFSRIGFYGFPDNGDGIIKIAKHSTGYLNPRKGDNVSVPRTQSTHEGDTIPVQAVRDFREYLHKFLPITDDLDITYSRVCWYSDSIDGQFIVDAHPDYDNLIVAAGDSGHAMKFLPRMGTRIAEVIENQDTEYTRAWAWRKVVPRAGFYDRPILVDDNHTVRMVTSAELRSSKI</sequence>
<dbReference type="OrthoDB" id="2219495at2759"/>
<accession>A0A168LLI5</accession>
<evidence type="ECO:0000256" key="1">
    <source>
        <dbReference type="ARBA" id="ARBA00001974"/>
    </source>
</evidence>
<dbReference type="SUPFAM" id="SSF51905">
    <property type="entry name" value="FAD/NAD(P)-binding domain"/>
    <property type="match status" value="1"/>
</dbReference>
<keyword evidence="3" id="KW-0285">Flavoprotein</keyword>
<evidence type="ECO:0000256" key="5">
    <source>
        <dbReference type="ARBA" id="ARBA00023002"/>
    </source>
</evidence>
<dbReference type="SUPFAM" id="SSF54373">
    <property type="entry name" value="FAD-linked reductases, C-terminal domain"/>
    <property type="match status" value="1"/>
</dbReference>
<evidence type="ECO:0000313" key="7">
    <source>
        <dbReference type="EMBL" id="OAD03684.1"/>
    </source>
</evidence>
<evidence type="ECO:0000313" key="8">
    <source>
        <dbReference type="Proteomes" id="UP000077051"/>
    </source>
</evidence>
<keyword evidence="5" id="KW-0560">Oxidoreductase</keyword>
<dbReference type="STRING" id="747725.A0A168LLI5"/>
<evidence type="ECO:0000256" key="3">
    <source>
        <dbReference type="ARBA" id="ARBA00022630"/>
    </source>
</evidence>
<dbReference type="InterPro" id="IPR045170">
    <property type="entry name" value="MTOX"/>
</dbReference>
<keyword evidence="4" id="KW-0274">FAD</keyword>
<dbReference type="Proteomes" id="UP000077051">
    <property type="component" value="Unassembled WGS sequence"/>
</dbReference>
<keyword evidence="8" id="KW-1185">Reference proteome</keyword>
<dbReference type="Gene3D" id="3.30.9.10">
    <property type="entry name" value="D-Amino Acid Oxidase, subunit A, domain 2"/>
    <property type="match status" value="1"/>
</dbReference>
<dbReference type="Gene3D" id="3.50.50.60">
    <property type="entry name" value="FAD/NAD(P)-binding domain"/>
    <property type="match status" value="1"/>
</dbReference>
<dbReference type="AlphaFoldDB" id="A0A168LLI5"/>
<evidence type="ECO:0000259" key="6">
    <source>
        <dbReference type="Pfam" id="PF01266"/>
    </source>
</evidence>